<dbReference type="InterPro" id="IPR052986">
    <property type="entry name" value="VLIG_GTPase"/>
</dbReference>
<sequence>MKAHMVDELNKSAVESFFLDNYSKFRNKAAIQFNILEELCLSYKFYQHIKYIKHPNNYIRNWVSRKLVNYLDNPGNNDKIDKIIRKKAECLLILYSTQANDAFEIYKGWDSWKLELHKRICKYIKDVRLIDLDILDTYAVEDVSMICSSLRDKLDNLSENFEWTFWIETNLDYSDEFETLMDNLLQCQACCPLCNEPCQLSSGSHEKHYCGSLHRVPAVHGRRNPMTRVMSIDQCTIGVRDDLVFHVKWKEYRFREFYKAGVEFENWKILADDAVESKYWQWFTCQFESALLNRYQYLPNEDLDYWRNYSQREVLLSLKEQFDLISP</sequence>
<dbReference type="PANTHER" id="PTHR14819:SF25">
    <property type="entry name" value="CHROMOSOME UNDETERMINED SCAFFOLD_52, WHOLE GENOME SHOTGUN SEQUENCE"/>
    <property type="match status" value="1"/>
</dbReference>
<protein>
    <submittedName>
        <fullName evidence="1">Interferon-induced very large GTPase 1-like</fullName>
    </submittedName>
</protein>
<dbReference type="AlphaFoldDB" id="A0AAV7JG38"/>
<dbReference type="PANTHER" id="PTHR14819">
    <property type="entry name" value="GTP-BINDING"/>
    <property type="match status" value="1"/>
</dbReference>
<comment type="caution">
    <text evidence="1">The sequence shown here is derived from an EMBL/GenBank/DDBJ whole genome shotgun (WGS) entry which is preliminary data.</text>
</comment>
<gene>
    <name evidence="1" type="ORF">LOD99_8437</name>
</gene>
<evidence type="ECO:0000313" key="1">
    <source>
        <dbReference type="EMBL" id="KAI6647850.1"/>
    </source>
</evidence>
<organism evidence="1 2">
    <name type="scientific">Oopsacas minuta</name>
    <dbReference type="NCBI Taxonomy" id="111878"/>
    <lineage>
        <taxon>Eukaryota</taxon>
        <taxon>Metazoa</taxon>
        <taxon>Porifera</taxon>
        <taxon>Hexactinellida</taxon>
        <taxon>Hexasterophora</taxon>
        <taxon>Lyssacinosida</taxon>
        <taxon>Leucopsacidae</taxon>
        <taxon>Oopsacas</taxon>
    </lineage>
</organism>
<proteinExistence type="predicted"/>
<evidence type="ECO:0000313" key="2">
    <source>
        <dbReference type="Proteomes" id="UP001165289"/>
    </source>
</evidence>
<keyword evidence="2" id="KW-1185">Reference proteome</keyword>
<reference evidence="1 2" key="1">
    <citation type="journal article" date="2023" name="BMC Biol.">
        <title>The compact genome of the sponge Oopsacas minuta (Hexactinellida) is lacking key metazoan core genes.</title>
        <authorList>
            <person name="Santini S."/>
            <person name="Schenkelaars Q."/>
            <person name="Jourda C."/>
            <person name="Duchesne M."/>
            <person name="Belahbib H."/>
            <person name="Rocher C."/>
            <person name="Selva M."/>
            <person name="Riesgo A."/>
            <person name="Vervoort M."/>
            <person name="Leys S.P."/>
            <person name="Kodjabachian L."/>
            <person name="Le Bivic A."/>
            <person name="Borchiellini C."/>
            <person name="Claverie J.M."/>
            <person name="Renard E."/>
        </authorList>
    </citation>
    <scope>NUCLEOTIDE SEQUENCE [LARGE SCALE GENOMIC DNA]</scope>
    <source>
        <strain evidence="1">SPO-2</strain>
    </source>
</reference>
<dbReference type="Proteomes" id="UP001165289">
    <property type="component" value="Unassembled WGS sequence"/>
</dbReference>
<accession>A0AAV7JG38</accession>
<dbReference type="EMBL" id="JAKMXF010000336">
    <property type="protein sequence ID" value="KAI6647850.1"/>
    <property type="molecule type" value="Genomic_DNA"/>
</dbReference>
<name>A0AAV7JG38_9METZ</name>